<accession>A0A518H9N9</accession>
<dbReference type="KEGG" id="tpla:ElP_55150"/>
<feature type="signal peptide" evidence="1">
    <location>
        <begin position="1"/>
        <end position="19"/>
    </location>
</feature>
<name>A0A518H9N9_9BACT</name>
<reference evidence="2 3" key="1">
    <citation type="submission" date="2019-02" db="EMBL/GenBank/DDBJ databases">
        <title>Deep-cultivation of Planctomycetes and their phenomic and genomic characterization uncovers novel biology.</title>
        <authorList>
            <person name="Wiegand S."/>
            <person name="Jogler M."/>
            <person name="Boedeker C."/>
            <person name="Pinto D."/>
            <person name="Vollmers J."/>
            <person name="Rivas-Marin E."/>
            <person name="Kohn T."/>
            <person name="Peeters S.H."/>
            <person name="Heuer A."/>
            <person name="Rast P."/>
            <person name="Oberbeckmann S."/>
            <person name="Bunk B."/>
            <person name="Jeske O."/>
            <person name="Meyerdierks A."/>
            <person name="Storesund J.E."/>
            <person name="Kallscheuer N."/>
            <person name="Luecker S."/>
            <person name="Lage O.M."/>
            <person name="Pohl T."/>
            <person name="Merkel B.J."/>
            <person name="Hornburger P."/>
            <person name="Mueller R.-W."/>
            <person name="Bruemmer F."/>
            <person name="Labrenz M."/>
            <person name="Spormann A.M."/>
            <person name="Op den Camp H."/>
            <person name="Overmann J."/>
            <person name="Amann R."/>
            <person name="Jetten M.S.M."/>
            <person name="Mascher T."/>
            <person name="Medema M.H."/>
            <person name="Devos D.P."/>
            <person name="Kaster A.-K."/>
            <person name="Ovreas L."/>
            <person name="Rohde M."/>
            <person name="Galperin M.Y."/>
            <person name="Jogler C."/>
        </authorList>
    </citation>
    <scope>NUCLEOTIDE SEQUENCE [LARGE SCALE GENOMIC DNA]</scope>
    <source>
        <strain evidence="2 3">ElP</strain>
    </source>
</reference>
<evidence type="ECO:0000313" key="3">
    <source>
        <dbReference type="Proteomes" id="UP000317835"/>
    </source>
</evidence>
<dbReference type="RefSeq" id="WP_145275530.1">
    <property type="nucleotide sequence ID" value="NZ_CP036426.1"/>
</dbReference>
<dbReference type="AlphaFoldDB" id="A0A518H9N9"/>
<dbReference type="Gene3D" id="2.130.10.10">
    <property type="entry name" value="YVTN repeat-like/Quinoprotein amine dehydrogenase"/>
    <property type="match status" value="2"/>
</dbReference>
<dbReference type="OrthoDB" id="226401at2"/>
<keyword evidence="3" id="KW-1185">Reference proteome</keyword>
<gene>
    <name evidence="2" type="ORF">ElP_55150</name>
</gene>
<proteinExistence type="predicted"/>
<evidence type="ECO:0000313" key="2">
    <source>
        <dbReference type="EMBL" id="QDV37575.1"/>
    </source>
</evidence>
<evidence type="ECO:0000256" key="1">
    <source>
        <dbReference type="SAM" id="SignalP"/>
    </source>
</evidence>
<feature type="chain" id="PRO_5021876763" evidence="1">
    <location>
        <begin position="20"/>
        <end position="346"/>
    </location>
</feature>
<dbReference type="InterPro" id="IPR015943">
    <property type="entry name" value="WD40/YVTN_repeat-like_dom_sf"/>
</dbReference>
<keyword evidence="1" id="KW-0732">Signal</keyword>
<organism evidence="2 3">
    <name type="scientific">Tautonia plasticadhaerens</name>
    <dbReference type="NCBI Taxonomy" id="2527974"/>
    <lineage>
        <taxon>Bacteria</taxon>
        <taxon>Pseudomonadati</taxon>
        <taxon>Planctomycetota</taxon>
        <taxon>Planctomycetia</taxon>
        <taxon>Isosphaerales</taxon>
        <taxon>Isosphaeraceae</taxon>
        <taxon>Tautonia</taxon>
    </lineage>
</organism>
<dbReference type="CDD" id="cd15482">
    <property type="entry name" value="Sialidase_non-viral"/>
    <property type="match status" value="1"/>
</dbReference>
<dbReference type="PANTHER" id="PTHR47199">
    <property type="entry name" value="PHOTOSYSTEM II STABILITY/ASSEMBLY FACTOR HCF136, CHLOROPLASTIC"/>
    <property type="match status" value="1"/>
</dbReference>
<sequence length="346" mass="36077" precursor="true">MRIWTALSIVILVTGVCPAQWEPQDSGTEARLRGLGVVSRDVAWASGSGGTVLRTTDGGKTWTPRPVPGAPSLDFRDIEAIDADTAHLLSIGEGEQSRIYKTIDGGESWGLQYTNRDPDGFLDAIAFWDAEHGLALGDPVNGRFIVLTTDDGGRNWEPIPAEGMPPALPGEAAFAASGTCLVVHGEDDAWFATGGGGVARVFRSADRGRTWTAHETPVRAGNTASGLFSIAFRDADHGVAVGGDYQEPGKTGGFVALTCDGGKTWRLAQGEPPSGYRSAVAYVPGLETPTLIAVGPTGSDISVDGGESWRPLGEQGFHAVGFAGADAGWAVGEDGSIARFIGPTDR</sequence>
<protein>
    <submittedName>
        <fullName evidence="2">Ycf48-like protein</fullName>
    </submittedName>
</protein>
<dbReference type="SUPFAM" id="SSF110296">
    <property type="entry name" value="Oligoxyloglucan reducing end-specific cellobiohydrolase"/>
    <property type="match status" value="1"/>
</dbReference>
<dbReference type="PANTHER" id="PTHR47199:SF2">
    <property type="entry name" value="PHOTOSYSTEM II STABILITY_ASSEMBLY FACTOR HCF136, CHLOROPLASTIC"/>
    <property type="match status" value="1"/>
</dbReference>
<dbReference type="Proteomes" id="UP000317835">
    <property type="component" value="Chromosome"/>
</dbReference>
<dbReference type="EMBL" id="CP036426">
    <property type="protein sequence ID" value="QDV37575.1"/>
    <property type="molecule type" value="Genomic_DNA"/>
</dbReference>